<comment type="subcellular location">
    <subcellularLocation>
        <location evidence="7">Cytoplasm</location>
    </subcellularLocation>
</comment>
<dbReference type="SUPFAM" id="SSF55681">
    <property type="entry name" value="Class II aaRS and biotin synthetases"/>
    <property type="match status" value="1"/>
</dbReference>
<dbReference type="InterPro" id="IPR004365">
    <property type="entry name" value="NA-bd_OB_tRNA"/>
</dbReference>
<evidence type="ECO:0000256" key="6">
    <source>
        <dbReference type="ARBA" id="ARBA00023146"/>
    </source>
</evidence>
<dbReference type="EMBL" id="JAAEJV010000062">
    <property type="protein sequence ID" value="MBF5060006.1"/>
    <property type="molecule type" value="Genomic_DNA"/>
</dbReference>
<keyword evidence="5 7" id="KW-0648">Protein biosynthesis</keyword>
<dbReference type="InterPro" id="IPR002312">
    <property type="entry name" value="Asp/Asn-tRNA-synth_IIb"/>
</dbReference>
<evidence type="ECO:0000256" key="7">
    <source>
        <dbReference type="HAMAP-Rule" id="MF_00534"/>
    </source>
</evidence>
<dbReference type="EC" id="6.1.1.22" evidence="7"/>
<keyword evidence="7" id="KW-0963">Cytoplasm</keyword>
<keyword evidence="6 7" id="KW-0030">Aminoacyl-tRNA synthetase</keyword>
<protein>
    <recommendedName>
        <fullName evidence="7">Asparagine--tRNA ligase</fullName>
        <ecNumber evidence="7">6.1.1.22</ecNumber>
    </recommendedName>
    <alternativeName>
        <fullName evidence="7">Asparaginyl-tRNA synthetase</fullName>
        <shortName evidence="7">AsnRS</shortName>
    </alternativeName>
</protein>
<keyword evidence="10" id="KW-1185">Reference proteome</keyword>
<evidence type="ECO:0000313" key="9">
    <source>
        <dbReference type="EMBL" id="MBF5060006.1"/>
    </source>
</evidence>
<evidence type="ECO:0000313" key="10">
    <source>
        <dbReference type="Proteomes" id="UP001194714"/>
    </source>
</evidence>
<dbReference type="NCBIfam" id="TIGR00457">
    <property type="entry name" value="asnS"/>
    <property type="match status" value="1"/>
</dbReference>
<comment type="subunit">
    <text evidence="7">Homodimer.</text>
</comment>
<dbReference type="InterPro" id="IPR004364">
    <property type="entry name" value="Aa-tRNA-synt_II"/>
</dbReference>
<reference evidence="9 10" key="1">
    <citation type="submission" date="2020-01" db="EMBL/GenBank/DDBJ databases">
        <title>Draft genome sequence of Cand. Neptunochlamydia vexilliferae K9.</title>
        <authorList>
            <person name="Schulz F."/>
            <person name="Koestlbacher S."/>
            <person name="Wascher F."/>
            <person name="Pizzetti I."/>
            <person name="Horn M."/>
        </authorList>
    </citation>
    <scope>NUCLEOTIDE SEQUENCE [LARGE SCALE GENOMIC DNA]</scope>
    <source>
        <strain evidence="9 10">K9</strain>
    </source>
</reference>
<dbReference type="InterPro" id="IPR004522">
    <property type="entry name" value="Asn-tRNA-ligase"/>
</dbReference>
<dbReference type="NCBIfam" id="NF003037">
    <property type="entry name" value="PRK03932.1"/>
    <property type="match status" value="1"/>
</dbReference>
<dbReference type="Pfam" id="PF01336">
    <property type="entry name" value="tRNA_anti-codon"/>
    <property type="match status" value="1"/>
</dbReference>
<keyword evidence="2 7" id="KW-0436">Ligase</keyword>
<comment type="catalytic activity">
    <reaction evidence="7">
        <text>tRNA(Asn) + L-asparagine + ATP = L-asparaginyl-tRNA(Asn) + AMP + diphosphate + H(+)</text>
        <dbReference type="Rhea" id="RHEA:11180"/>
        <dbReference type="Rhea" id="RHEA-COMP:9659"/>
        <dbReference type="Rhea" id="RHEA-COMP:9674"/>
        <dbReference type="ChEBI" id="CHEBI:15378"/>
        <dbReference type="ChEBI" id="CHEBI:30616"/>
        <dbReference type="ChEBI" id="CHEBI:33019"/>
        <dbReference type="ChEBI" id="CHEBI:58048"/>
        <dbReference type="ChEBI" id="CHEBI:78442"/>
        <dbReference type="ChEBI" id="CHEBI:78515"/>
        <dbReference type="ChEBI" id="CHEBI:456215"/>
        <dbReference type="EC" id="6.1.1.22"/>
    </reaction>
</comment>
<gene>
    <name evidence="7" type="primary">asnS</name>
    <name evidence="9" type="ORF">NEPTK9_001532</name>
</gene>
<evidence type="ECO:0000256" key="3">
    <source>
        <dbReference type="ARBA" id="ARBA00022741"/>
    </source>
</evidence>
<comment type="similarity">
    <text evidence="1 7">Belongs to the class-II aminoacyl-tRNA synthetase family.</text>
</comment>
<dbReference type="HAMAP" id="MF_00534">
    <property type="entry name" value="Asn_tRNA_synth"/>
    <property type="match status" value="1"/>
</dbReference>
<dbReference type="PRINTS" id="PR01042">
    <property type="entry name" value="TRNASYNTHASP"/>
</dbReference>
<dbReference type="Proteomes" id="UP001194714">
    <property type="component" value="Unassembled WGS sequence"/>
</dbReference>
<sequence length="475" mass="53575">MAIRCGKMKSPSLEATLKSRKKVKSILNADESIIGQTLLVCGWVRTVRDQKSFAFIELTDGSSFANFQIIAEPSMIERLSTGAAIAVQGEIVKSPGGKQKYEMQAKELRLLGTSPSDYPLQKKRHSFDFLRTIAHLRPRTNTQGAVARVRSRLAYATHRFFQERGFFYLQSSIITGNDCEGAGEMFQVTTLNLDNPPKTEEGTLDTSKDFFSKPTFLTVSGQLNAEAYASALSDVYTFGPTFRAENSHTSRHLAEFWMIEPELAFADLPMIADLAEDYLKALITDVLENCAEDLAFFNQFIEKGLLSRLTHVQNSPFVRMTYTEAIAILEKSGRSFEYPIKWGADLQSEHERYLSEEHCKGPLILTDYPKEIKAFYMRDNDDGKTVAALDVLVPRVGEIIGGSQREERHDRLKEKIVSHDLPLEEYQWYLDLRKYGSVPHGGFGLGFERLVQFITGIENIRDAIAFPRVPGNCSF</sequence>
<comment type="caution">
    <text evidence="9">The sequence shown here is derived from an EMBL/GenBank/DDBJ whole genome shotgun (WGS) entry which is preliminary data.</text>
</comment>
<dbReference type="InterPro" id="IPR012340">
    <property type="entry name" value="NA-bd_OB-fold"/>
</dbReference>
<dbReference type="Pfam" id="PF00152">
    <property type="entry name" value="tRNA-synt_2"/>
    <property type="match status" value="1"/>
</dbReference>
<dbReference type="InterPro" id="IPR045864">
    <property type="entry name" value="aa-tRNA-synth_II/BPL/LPL"/>
</dbReference>
<dbReference type="CDD" id="cd00776">
    <property type="entry name" value="AsxRS_core"/>
    <property type="match status" value="1"/>
</dbReference>
<evidence type="ECO:0000256" key="1">
    <source>
        <dbReference type="ARBA" id="ARBA00008226"/>
    </source>
</evidence>
<dbReference type="InterPro" id="IPR006195">
    <property type="entry name" value="aa-tRNA-synth_II"/>
</dbReference>
<dbReference type="Gene3D" id="2.40.50.140">
    <property type="entry name" value="Nucleic acid-binding proteins"/>
    <property type="match status" value="1"/>
</dbReference>
<dbReference type="PROSITE" id="PS50862">
    <property type="entry name" value="AA_TRNA_LIGASE_II"/>
    <property type="match status" value="1"/>
</dbReference>
<dbReference type="PANTHER" id="PTHR22594">
    <property type="entry name" value="ASPARTYL/LYSYL-TRNA SYNTHETASE"/>
    <property type="match status" value="1"/>
</dbReference>
<evidence type="ECO:0000256" key="5">
    <source>
        <dbReference type="ARBA" id="ARBA00022917"/>
    </source>
</evidence>
<keyword evidence="4 7" id="KW-0067">ATP-binding</keyword>
<dbReference type="PANTHER" id="PTHR22594:SF34">
    <property type="entry name" value="ASPARAGINE--TRNA LIGASE, MITOCHONDRIAL-RELATED"/>
    <property type="match status" value="1"/>
</dbReference>
<keyword evidence="3 7" id="KW-0547">Nucleotide-binding</keyword>
<accession>A0ABS0B2P7</accession>
<dbReference type="CDD" id="cd04318">
    <property type="entry name" value="EcAsnRS_like_N"/>
    <property type="match status" value="1"/>
</dbReference>
<dbReference type="GO" id="GO:0004816">
    <property type="term" value="F:asparagine-tRNA ligase activity"/>
    <property type="evidence" value="ECO:0007669"/>
    <property type="project" value="UniProtKB-EC"/>
</dbReference>
<dbReference type="Gene3D" id="3.30.930.10">
    <property type="entry name" value="Bira Bifunctional Protein, Domain 2"/>
    <property type="match status" value="1"/>
</dbReference>
<evidence type="ECO:0000256" key="2">
    <source>
        <dbReference type="ARBA" id="ARBA00022598"/>
    </source>
</evidence>
<organism evidence="9 10">
    <name type="scientific">Candidatus Neptunichlamydia vexilliferae</name>
    <dbReference type="NCBI Taxonomy" id="1651774"/>
    <lineage>
        <taxon>Bacteria</taxon>
        <taxon>Pseudomonadati</taxon>
        <taxon>Chlamydiota</taxon>
        <taxon>Chlamydiia</taxon>
        <taxon>Parachlamydiales</taxon>
        <taxon>Simkaniaceae</taxon>
        <taxon>Candidatus Neptunichlamydia</taxon>
    </lineage>
</organism>
<name>A0ABS0B2P7_9BACT</name>
<evidence type="ECO:0000256" key="4">
    <source>
        <dbReference type="ARBA" id="ARBA00022840"/>
    </source>
</evidence>
<evidence type="ECO:0000259" key="8">
    <source>
        <dbReference type="PROSITE" id="PS50862"/>
    </source>
</evidence>
<proteinExistence type="inferred from homology"/>
<dbReference type="SUPFAM" id="SSF50249">
    <property type="entry name" value="Nucleic acid-binding proteins"/>
    <property type="match status" value="1"/>
</dbReference>
<feature type="domain" description="Aminoacyl-transfer RNA synthetases class-II family profile" evidence="8">
    <location>
        <begin position="148"/>
        <end position="467"/>
    </location>
</feature>